<keyword evidence="11" id="KW-0511">Multifunctional enzyme</keyword>
<dbReference type="AlphaFoldDB" id="A0A193LHT9"/>
<organism evidence="19 20">
    <name type="scientific">Woeseia oceani</name>
    <dbReference type="NCBI Taxonomy" id="1548547"/>
    <lineage>
        <taxon>Bacteria</taxon>
        <taxon>Pseudomonadati</taxon>
        <taxon>Pseudomonadota</taxon>
        <taxon>Gammaproteobacteria</taxon>
        <taxon>Woeseiales</taxon>
        <taxon>Woeseiaceae</taxon>
        <taxon>Woeseia</taxon>
    </lineage>
</organism>
<evidence type="ECO:0000256" key="14">
    <source>
        <dbReference type="ARBA" id="ARBA00060548"/>
    </source>
</evidence>
<dbReference type="PROSITE" id="PS00840">
    <property type="entry name" value="SUMT_2"/>
    <property type="match status" value="1"/>
</dbReference>
<dbReference type="PANTHER" id="PTHR45790">
    <property type="entry name" value="SIROHEME SYNTHASE-RELATED"/>
    <property type="match status" value="1"/>
</dbReference>
<dbReference type="EMBL" id="CP016268">
    <property type="protein sequence ID" value="ANO52085.1"/>
    <property type="molecule type" value="Genomic_DNA"/>
</dbReference>
<dbReference type="GO" id="GO:0051287">
    <property type="term" value="F:NAD binding"/>
    <property type="evidence" value="ECO:0007669"/>
    <property type="project" value="InterPro"/>
</dbReference>
<dbReference type="InterPro" id="IPR035996">
    <property type="entry name" value="4pyrrol_Methylase_sf"/>
</dbReference>
<dbReference type="Pfam" id="PF13241">
    <property type="entry name" value="NAD_binding_7"/>
    <property type="match status" value="1"/>
</dbReference>
<keyword evidence="20" id="KW-1185">Reference proteome</keyword>
<dbReference type="OrthoDB" id="9815856at2"/>
<dbReference type="PANTHER" id="PTHR45790:SF3">
    <property type="entry name" value="S-ADENOSYL-L-METHIONINE-DEPENDENT UROPORPHYRINOGEN III METHYLTRANSFERASE, CHLOROPLASTIC"/>
    <property type="match status" value="1"/>
</dbReference>
<evidence type="ECO:0000256" key="3">
    <source>
        <dbReference type="ARBA" id="ARBA00022573"/>
    </source>
</evidence>
<feature type="domain" description="Tetrapyrrole methylase" evidence="17">
    <location>
        <begin position="221"/>
        <end position="427"/>
    </location>
</feature>
<dbReference type="CDD" id="cd11642">
    <property type="entry name" value="SUMT"/>
    <property type="match status" value="1"/>
</dbReference>
<dbReference type="GO" id="GO:0004851">
    <property type="term" value="F:uroporphyrin-III C-methyltransferase activity"/>
    <property type="evidence" value="ECO:0007669"/>
    <property type="project" value="InterPro"/>
</dbReference>
<dbReference type="NCBIfam" id="TIGR01470">
    <property type="entry name" value="cysG_Nterm"/>
    <property type="match status" value="1"/>
</dbReference>
<dbReference type="InterPro" id="IPR006367">
    <property type="entry name" value="Sirohaem_synthase_N"/>
</dbReference>
<evidence type="ECO:0000256" key="8">
    <source>
        <dbReference type="ARBA" id="ARBA00023027"/>
    </source>
</evidence>
<dbReference type="Gene3D" id="3.30.950.10">
    <property type="entry name" value="Methyltransferase, Cobalt-precorrin-4 Transmethylase, Domain 2"/>
    <property type="match status" value="1"/>
</dbReference>
<dbReference type="InterPro" id="IPR014777">
    <property type="entry name" value="4pyrrole_Mease_sub1"/>
</dbReference>
<evidence type="ECO:0000256" key="6">
    <source>
        <dbReference type="ARBA" id="ARBA00022691"/>
    </source>
</evidence>
<keyword evidence="9" id="KW-0456">Lyase</keyword>
<keyword evidence="7" id="KW-0560">Oxidoreductase</keyword>
<name>A0A193LHT9_9GAMM</name>
<comment type="similarity">
    <text evidence="2 16">Belongs to the precorrin methyltransferase family.</text>
</comment>
<accession>A0A193LHT9</accession>
<evidence type="ECO:0000313" key="20">
    <source>
        <dbReference type="Proteomes" id="UP000092695"/>
    </source>
</evidence>
<gene>
    <name evidence="19" type="ORF">BA177_13540</name>
</gene>
<keyword evidence="10" id="KW-0627">Porphyrin biosynthesis</keyword>
<reference evidence="19 20" key="1">
    <citation type="submission" date="2016-06" db="EMBL/GenBank/DDBJ databases">
        <title>Complete genome sequence of a deep-branching marine Gamma Proteobacterium Woeseia oceani type strain XK5.</title>
        <authorList>
            <person name="Mu D."/>
            <person name="Du Z."/>
        </authorList>
    </citation>
    <scope>NUCLEOTIDE SEQUENCE [LARGE SCALE GENOMIC DNA]</scope>
    <source>
        <strain evidence="19 20">XK5</strain>
    </source>
</reference>
<dbReference type="KEGG" id="woc:BA177_13540"/>
<dbReference type="NCBIfam" id="TIGR01469">
    <property type="entry name" value="cobA_cysG_Cterm"/>
    <property type="match status" value="1"/>
</dbReference>
<evidence type="ECO:0000256" key="1">
    <source>
        <dbReference type="ARBA" id="ARBA00005010"/>
    </source>
</evidence>
<evidence type="ECO:0000259" key="17">
    <source>
        <dbReference type="Pfam" id="PF00590"/>
    </source>
</evidence>
<evidence type="ECO:0000256" key="9">
    <source>
        <dbReference type="ARBA" id="ARBA00023239"/>
    </source>
</evidence>
<dbReference type="InterPro" id="IPR019478">
    <property type="entry name" value="Sirohaem_synthase_dimer_dom"/>
</dbReference>
<dbReference type="SUPFAM" id="SSF75615">
    <property type="entry name" value="Siroheme synthase middle domains-like"/>
    <property type="match status" value="1"/>
</dbReference>
<sequence>MNYLPLFVDLKDRPCLIVGAGEVAARKAALLLRAGARLRVIAPAAGAGIQRLHDLGELVFEAAAFTPSQLAGQRLVIAATDNPDLNREVFAAARDADVLCNAVDDREHCDFILPAIVDRDPVLVAFSTGGEAPVLAQRLKSQLEAWLPARIGTLARRAGQWRGLVKKRFATIDARRRFWQRFFDGPIAADLLAGRDGKAERAMRQELISGKPEPVSGSASIVGAGPGDPALMTLRAQQLLSNADVVLYDRLVSPLILDMARKEAVLISVGKEGGGPSVPQEVITDWLLQHVRDGKRVCRLKGGDPFVFGRGGEEAAALAAADLPFEIVPGVSAALGCAAYSGIPLTLRGVSASVTFATASLQTDDDPDWAVLARPGQTLALYMSLQRLQHCSAALLRHGLPASTPAALVAEGTTPRQRIVRGTVATIAALATGVPSPAILFVGEAVALADKLSWFGENGGQTVVTGRSAVEVRRTALSA</sequence>
<evidence type="ECO:0000313" key="19">
    <source>
        <dbReference type="EMBL" id="ANO52085.1"/>
    </source>
</evidence>
<dbReference type="InterPro" id="IPR050161">
    <property type="entry name" value="Siro_Cobalamin_biosynth"/>
</dbReference>
<dbReference type="InterPro" id="IPR037115">
    <property type="entry name" value="Sirohaem_synt_dimer_dom_sf"/>
</dbReference>
<feature type="active site" description="Proton acceptor" evidence="15">
    <location>
        <position position="249"/>
    </location>
</feature>
<evidence type="ECO:0000256" key="2">
    <source>
        <dbReference type="ARBA" id="ARBA00005879"/>
    </source>
</evidence>
<evidence type="ECO:0000256" key="7">
    <source>
        <dbReference type="ARBA" id="ARBA00023002"/>
    </source>
</evidence>
<dbReference type="UniPathway" id="UPA00262">
    <property type="reaction ID" value="UER00211"/>
</dbReference>
<dbReference type="InterPro" id="IPR012409">
    <property type="entry name" value="Sirohaem_synth"/>
</dbReference>
<evidence type="ECO:0000256" key="4">
    <source>
        <dbReference type="ARBA" id="ARBA00022603"/>
    </source>
</evidence>
<dbReference type="InterPro" id="IPR003043">
    <property type="entry name" value="Uropor_MeTrfase_CS"/>
</dbReference>
<dbReference type="FunFam" id="3.40.1010.10:FF:000001">
    <property type="entry name" value="Siroheme synthase"/>
    <property type="match status" value="1"/>
</dbReference>
<dbReference type="RefSeq" id="WP_068617068.1">
    <property type="nucleotide sequence ID" value="NZ_CP016268.1"/>
</dbReference>
<dbReference type="Proteomes" id="UP000092695">
    <property type="component" value="Chromosome"/>
</dbReference>
<dbReference type="InterPro" id="IPR036291">
    <property type="entry name" value="NAD(P)-bd_dom_sf"/>
</dbReference>
<dbReference type="Gene3D" id="3.30.160.110">
    <property type="entry name" value="Siroheme synthase, domain 2"/>
    <property type="match status" value="1"/>
</dbReference>
<feature type="active site" description="Proton donor" evidence="15">
    <location>
        <position position="271"/>
    </location>
</feature>
<comment type="pathway">
    <text evidence="12">Porphyrin-containing compound metabolism; siroheme biosynthesis; precorrin-2 from uroporphyrinogen III: step 1/1.</text>
</comment>
<comment type="pathway">
    <text evidence="14">Cofactor biosynthesis; adenosylcobalamin biosynthesis; precorrin-2 from uroporphyrinogen III: step 1/1.</text>
</comment>
<keyword evidence="3" id="KW-0169">Cobalamin biosynthesis</keyword>
<dbReference type="Pfam" id="PF10414">
    <property type="entry name" value="CysG_dimeriser"/>
    <property type="match status" value="1"/>
</dbReference>
<comment type="catalytic activity">
    <reaction evidence="13">
        <text>precorrin-2 + NAD(+) = sirohydrochlorin + NADH + 2 H(+)</text>
        <dbReference type="Rhea" id="RHEA:15613"/>
        <dbReference type="ChEBI" id="CHEBI:15378"/>
        <dbReference type="ChEBI" id="CHEBI:57540"/>
        <dbReference type="ChEBI" id="CHEBI:57945"/>
        <dbReference type="ChEBI" id="CHEBI:58351"/>
        <dbReference type="ChEBI" id="CHEBI:58827"/>
        <dbReference type="EC" id="1.3.1.76"/>
    </reaction>
</comment>
<dbReference type="Pfam" id="PF00590">
    <property type="entry name" value="TP_methylase"/>
    <property type="match status" value="1"/>
</dbReference>
<dbReference type="InterPro" id="IPR014776">
    <property type="entry name" value="4pyrrole_Mease_sub2"/>
</dbReference>
<dbReference type="GO" id="GO:0051266">
    <property type="term" value="F:sirohydrochlorin ferrochelatase activity"/>
    <property type="evidence" value="ECO:0007669"/>
    <property type="project" value="InterPro"/>
</dbReference>
<dbReference type="Gene3D" id="3.40.1010.10">
    <property type="entry name" value="Cobalt-precorrin-4 Transmethylase, Domain 1"/>
    <property type="match status" value="1"/>
</dbReference>
<evidence type="ECO:0000259" key="18">
    <source>
        <dbReference type="Pfam" id="PF10414"/>
    </source>
</evidence>
<evidence type="ECO:0000256" key="16">
    <source>
        <dbReference type="RuleBase" id="RU003960"/>
    </source>
</evidence>
<dbReference type="PROSITE" id="PS00839">
    <property type="entry name" value="SUMT_1"/>
    <property type="match status" value="1"/>
</dbReference>
<evidence type="ECO:0000256" key="12">
    <source>
        <dbReference type="ARBA" id="ARBA00025705"/>
    </source>
</evidence>
<dbReference type="GO" id="GO:0043115">
    <property type="term" value="F:precorrin-2 dehydrogenase activity"/>
    <property type="evidence" value="ECO:0007669"/>
    <property type="project" value="UniProtKB-EC"/>
</dbReference>
<keyword evidence="5 16" id="KW-0808">Transferase</keyword>
<dbReference type="FunFam" id="3.30.950.10:FF:000001">
    <property type="entry name" value="Siroheme synthase"/>
    <property type="match status" value="1"/>
</dbReference>
<evidence type="ECO:0000256" key="15">
    <source>
        <dbReference type="PIRSR" id="PIRSR036426-1"/>
    </source>
</evidence>
<feature type="domain" description="Sirohaem synthase dimerisation" evidence="18">
    <location>
        <begin position="150"/>
        <end position="207"/>
    </location>
</feature>
<dbReference type="SUPFAM" id="SSF53790">
    <property type="entry name" value="Tetrapyrrole methylase"/>
    <property type="match status" value="1"/>
</dbReference>
<evidence type="ECO:0000256" key="13">
    <source>
        <dbReference type="ARBA" id="ARBA00047561"/>
    </source>
</evidence>
<proteinExistence type="inferred from homology"/>
<keyword evidence="4 16" id="KW-0489">Methyltransferase</keyword>
<dbReference type="SUPFAM" id="SSF51735">
    <property type="entry name" value="NAD(P)-binding Rossmann-fold domains"/>
    <property type="match status" value="1"/>
</dbReference>
<evidence type="ECO:0000256" key="11">
    <source>
        <dbReference type="ARBA" id="ARBA00023268"/>
    </source>
</evidence>
<dbReference type="NCBIfam" id="NF004790">
    <property type="entry name" value="PRK06136.1"/>
    <property type="match status" value="1"/>
</dbReference>
<dbReference type="GO" id="GO:0032259">
    <property type="term" value="P:methylation"/>
    <property type="evidence" value="ECO:0007669"/>
    <property type="project" value="UniProtKB-KW"/>
</dbReference>
<protein>
    <submittedName>
        <fullName evidence="19">Uroporphyrinogen-III C-methyltransferase</fullName>
    </submittedName>
</protein>
<keyword evidence="6" id="KW-0949">S-adenosyl-L-methionine</keyword>
<dbReference type="InterPro" id="IPR000878">
    <property type="entry name" value="4pyrrol_Mease"/>
</dbReference>
<evidence type="ECO:0000256" key="5">
    <source>
        <dbReference type="ARBA" id="ARBA00022679"/>
    </source>
</evidence>
<dbReference type="GO" id="GO:0019354">
    <property type="term" value="P:siroheme biosynthetic process"/>
    <property type="evidence" value="ECO:0007669"/>
    <property type="project" value="UniProtKB-UniPathway"/>
</dbReference>
<comment type="pathway">
    <text evidence="1">Porphyrin-containing compound metabolism; siroheme biosynthesis; sirohydrochlorin from precorrin-2: step 1/1.</text>
</comment>
<dbReference type="NCBIfam" id="NF007922">
    <property type="entry name" value="PRK10637.1"/>
    <property type="match status" value="1"/>
</dbReference>
<dbReference type="PIRSF" id="PIRSF036426">
    <property type="entry name" value="Sirohaem_synth"/>
    <property type="match status" value="1"/>
</dbReference>
<evidence type="ECO:0000256" key="10">
    <source>
        <dbReference type="ARBA" id="ARBA00023244"/>
    </source>
</evidence>
<dbReference type="STRING" id="1548547.BA177_13540"/>
<dbReference type="GO" id="GO:0009236">
    <property type="term" value="P:cobalamin biosynthetic process"/>
    <property type="evidence" value="ECO:0007669"/>
    <property type="project" value="UniProtKB-KW"/>
</dbReference>
<dbReference type="InterPro" id="IPR006366">
    <property type="entry name" value="CobA/CysG_C"/>
</dbReference>
<dbReference type="Gene3D" id="1.10.8.210">
    <property type="entry name" value="Sirohaem synthase, dimerisation domain"/>
    <property type="match status" value="1"/>
</dbReference>
<keyword evidence="8" id="KW-0520">NAD</keyword>
<dbReference type="Gene3D" id="3.40.50.720">
    <property type="entry name" value="NAD(P)-binding Rossmann-like Domain"/>
    <property type="match status" value="1"/>
</dbReference>